<dbReference type="Proteomes" id="UP000834106">
    <property type="component" value="Chromosome 14"/>
</dbReference>
<reference evidence="1" key="1">
    <citation type="submission" date="2023-05" db="EMBL/GenBank/DDBJ databases">
        <authorList>
            <person name="Huff M."/>
        </authorList>
    </citation>
    <scope>NUCLEOTIDE SEQUENCE</scope>
</reference>
<sequence length="130" mass="14220">MFLSVFMIRKTSSLKVAWAAAPVLDALLGCCQCYQFLVVLEESVEPVALDVLVLTDSAVQILFLIGVFGKKRAQPVPPSLLRSNSSLLSGQGSGMPSQNAFPPFMSPRNQLKQNQHIVEFPVFHLCSCSH</sequence>
<dbReference type="EMBL" id="OU503049">
    <property type="protein sequence ID" value="CAI9775734.1"/>
    <property type="molecule type" value="Genomic_DNA"/>
</dbReference>
<gene>
    <name evidence="1" type="ORF">FPE_LOCUS23164</name>
</gene>
<name>A0AAD2E3C2_9LAMI</name>
<evidence type="ECO:0000313" key="2">
    <source>
        <dbReference type="Proteomes" id="UP000834106"/>
    </source>
</evidence>
<protein>
    <submittedName>
        <fullName evidence="1">Uncharacterized protein</fullName>
    </submittedName>
</protein>
<accession>A0AAD2E3C2</accession>
<evidence type="ECO:0000313" key="1">
    <source>
        <dbReference type="EMBL" id="CAI9775734.1"/>
    </source>
</evidence>
<keyword evidence="2" id="KW-1185">Reference proteome</keyword>
<organism evidence="1 2">
    <name type="scientific">Fraxinus pennsylvanica</name>
    <dbReference type="NCBI Taxonomy" id="56036"/>
    <lineage>
        <taxon>Eukaryota</taxon>
        <taxon>Viridiplantae</taxon>
        <taxon>Streptophyta</taxon>
        <taxon>Embryophyta</taxon>
        <taxon>Tracheophyta</taxon>
        <taxon>Spermatophyta</taxon>
        <taxon>Magnoliopsida</taxon>
        <taxon>eudicotyledons</taxon>
        <taxon>Gunneridae</taxon>
        <taxon>Pentapetalae</taxon>
        <taxon>asterids</taxon>
        <taxon>lamiids</taxon>
        <taxon>Lamiales</taxon>
        <taxon>Oleaceae</taxon>
        <taxon>Oleeae</taxon>
        <taxon>Fraxinus</taxon>
    </lineage>
</organism>
<proteinExistence type="predicted"/>
<dbReference type="AlphaFoldDB" id="A0AAD2E3C2"/>